<name>A0ABU9I933_9FLAO</name>
<keyword evidence="3" id="KW-1185">Reference proteome</keyword>
<evidence type="ECO:0000313" key="2">
    <source>
        <dbReference type="EMBL" id="MEL1248930.1"/>
    </source>
</evidence>
<comment type="caution">
    <text evidence="2">The sequence shown here is derived from an EMBL/GenBank/DDBJ whole genome shotgun (WGS) entry which is preliminary data.</text>
</comment>
<dbReference type="RefSeq" id="WP_341683803.1">
    <property type="nucleotide sequence ID" value="NZ_JBBYHT010000008.1"/>
</dbReference>
<gene>
    <name evidence="2" type="ORF">AAEO58_12830</name>
</gene>
<reference evidence="2 3" key="1">
    <citation type="submission" date="2024-04" db="EMBL/GenBank/DDBJ databases">
        <title>Flavobacterium sp. DGU41 16S ribosomal RNA gene Genome sequencing and assembly.</title>
        <authorList>
            <person name="Park S."/>
        </authorList>
    </citation>
    <scope>NUCLEOTIDE SEQUENCE [LARGE SCALE GENOMIC DNA]</scope>
    <source>
        <strain evidence="2 3">DGU41</strain>
    </source>
</reference>
<dbReference type="Proteomes" id="UP001393056">
    <property type="component" value="Unassembled WGS sequence"/>
</dbReference>
<evidence type="ECO:0000259" key="1">
    <source>
        <dbReference type="Pfam" id="PF21956"/>
    </source>
</evidence>
<feature type="domain" description="DUF6922" evidence="1">
    <location>
        <begin position="11"/>
        <end position="65"/>
    </location>
</feature>
<proteinExistence type="predicted"/>
<accession>A0ABU9I933</accession>
<dbReference type="Pfam" id="PF21956">
    <property type="entry name" value="DUF6922"/>
    <property type="match status" value="1"/>
</dbReference>
<protein>
    <recommendedName>
        <fullName evidence="1">DUF6922 domain-containing protein</fullName>
    </recommendedName>
</protein>
<organism evidence="2 3">
    <name type="scientific">Flavobacterium helocola</name>
    <dbReference type="NCBI Taxonomy" id="3139139"/>
    <lineage>
        <taxon>Bacteria</taxon>
        <taxon>Pseudomonadati</taxon>
        <taxon>Bacteroidota</taxon>
        <taxon>Flavobacteriia</taxon>
        <taxon>Flavobacteriales</taxon>
        <taxon>Flavobacteriaceae</taxon>
        <taxon>Flavobacterium</taxon>
    </lineage>
</organism>
<dbReference type="EMBL" id="JBBYHT010000008">
    <property type="protein sequence ID" value="MEL1248930.1"/>
    <property type="molecule type" value="Genomic_DNA"/>
</dbReference>
<sequence length="95" mass="11313">MNKQVDISTIFPKHLFWDIDYSKLNIDKDKDIIIPRALYATIPETFEKDIQILESLYSREDIVEYLKSTKELITNSVCEMVAKRYNIAAFYRFKI</sequence>
<dbReference type="InterPro" id="IPR053830">
    <property type="entry name" value="DUF6922"/>
</dbReference>
<evidence type="ECO:0000313" key="3">
    <source>
        <dbReference type="Proteomes" id="UP001393056"/>
    </source>
</evidence>